<dbReference type="InterPro" id="IPR043130">
    <property type="entry name" value="CDP-OH_PTrfase_TM_dom"/>
</dbReference>
<feature type="transmembrane region" description="Helical" evidence="16">
    <location>
        <begin position="92"/>
        <end position="112"/>
    </location>
</feature>
<comment type="caution">
    <text evidence="17">The sequence shown here is derived from an EMBL/GenBank/DDBJ whole genome shotgun (WGS) entry which is preliminary data.</text>
</comment>
<comment type="subcellular location">
    <subcellularLocation>
        <location evidence="1">Membrane</location>
        <topology evidence="1">Multi-pass membrane protein</topology>
    </subcellularLocation>
</comment>
<evidence type="ECO:0000256" key="7">
    <source>
        <dbReference type="ARBA" id="ARBA00022679"/>
    </source>
</evidence>
<organism evidence="17 18">
    <name type="scientific">Candidatus Nitrobium versatile</name>
    <dbReference type="NCBI Taxonomy" id="2884831"/>
    <lineage>
        <taxon>Bacteria</taxon>
        <taxon>Pseudomonadati</taxon>
        <taxon>Nitrospirota</taxon>
        <taxon>Nitrospiria</taxon>
        <taxon>Nitrospirales</taxon>
        <taxon>Nitrospiraceae</taxon>
        <taxon>Candidatus Nitrobium</taxon>
    </lineage>
</organism>
<keyword evidence="12" id="KW-0594">Phospholipid biosynthesis</keyword>
<dbReference type="InterPro" id="IPR048254">
    <property type="entry name" value="CDP_ALCOHOL_P_TRANSF_CS"/>
</dbReference>
<keyword evidence="6" id="KW-0444">Lipid biosynthesis</keyword>
<keyword evidence="9 16" id="KW-1133">Transmembrane helix</keyword>
<feature type="transmembrane region" description="Helical" evidence="16">
    <location>
        <begin position="33"/>
        <end position="55"/>
    </location>
</feature>
<dbReference type="PROSITE" id="PS00379">
    <property type="entry name" value="CDP_ALCOHOL_P_TRANSF"/>
    <property type="match status" value="1"/>
</dbReference>
<feature type="transmembrane region" description="Helical" evidence="16">
    <location>
        <begin position="153"/>
        <end position="170"/>
    </location>
</feature>
<evidence type="ECO:0000256" key="3">
    <source>
        <dbReference type="ARBA" id="ARBA00010441"/>
    </source>
</evidence>
<evidence type="ECO:0000313" key="18">
    <source>
        <dbReference type="Proteomes" id="UP000705867"/>
    </source>
</evidence>
<comment type="pathway">
    <text evidence="2">Phospholipid metabolism; phosphatidylglycerol biosynthesis; phosphatidylglycerol from CDP-diacylglycerol: step 1/2.</text>
</comment>
<name>A0A953M155_9BACT</name>
<evidence type="ECO:0000256" key="15">
    <source>
        <dbReference type="RuleBase" id="RU003750"/>
    </source>
</evidence>
<gene>
    <name evidence="17" type="ORF">K8I29_07720</name>
</gene>
<evidence type="ECO:0000256" key="16">
    <source>
        <dbReference type="SAM" id="Phobius"/>
    </source>
</evidence>
<keyword evidence="13" id="KW-1208">Phospholipid metabolism</keyword>
<evidence type="ECO:0000256" key="12">
    <source>
        <dbReference type="ARBA" id="ARBA00023209"/>
    </source>
</evidence>
<comment type="catalytic activity">
    <reaction evidence="14">
        <text>a CDP-1,2-diacyl-sn-glycerol + sn-glycerol 3-phosphate = a 1,2-diacyl-sn-glycero-3-phospho-(1'-sn-glycero-3'-phosphate) + CMP + H(+)</text>
        <dbReference type="Rhea" id="RHEA:12593"/>
        <dbReference type="ChEBI" id="CHEBI:15378"/>
        <dbReference type="ChEBI" id="CHEBI:57597"/>
        <dbReference type="ChEBI" id="CHEBI:58332"/>
        <dbReference type="ChEBI" id="CHEBI:60110"/>
        <dbReference type="ChEBI" id="CHEBI:60377"/>
        <dbReference type="EC" id="2.7.8.5"/>
    </reaction>
</comment>
<evidence type="ECO:0000256" key="1">
    <source>
        <dbReference type="ARBA" id="ARBA00004141"/>
    </source>
</evidence>
<dbReference type="InterPro" id="IPR004570">
    <property type="entry name" value="Phosphatidylglycerol_P_synth"/>
</dbReference>
<dbReference type="Gene3D" id="1.20.120.1760">
    <property type="match status" value="1"/>
</dbReference>
<dbReference type="Pfam" id="PF01066">
    <property type="entry name" value="CDP-OH_P_transf"/>
    <property type="match status" value="1"/>
</dbReference>
<feature type="transmembrane region" description="Helical" evidence="16">
    <location>
        <begin position="121"/>
        <end position="141"/>
    </location>
</feature>
<feature type="transmembrane region" description="Helical" evidence="16">
    <location>
        <begin position="67"/>
        <end position="86"/>
    </location>
</feature>
<evidence type="ECO:0000256" key="10">
    <source>
        <dbReference type="ARBA" id="ARBA00023098"/>
    </source>
</evidence>
<evidence type="ECO:0000256" key="9">
    <source>
        <dbReference type="ARBA" id="ARBA00022989"/>
    </source>
</evidence>
<dbReference type="GO" id="GO:0008444">
    <property type="term" value="F:CDP-diacylglycerol-glycerol-3-phosphate 3-phosphatidyltransferase activity"/>
    <property type="evidence" value="ECO:0007669"/>
    <property type="project" value="UniProtKB-EC"/>
</dbReference>
<evidence type="ECO:0000313" key="17">
    <source>
        <dbReference type="EMBL" id="MBZ0156090.1"/>
    </source>
</evidence>
<accession>A0A953M155</accession>
<comment type="similarity">
    <text evidence="3 15">Belongs to the CDP-alcohol phosphatidyltransferase class-I family.</text>
</comment>
<reference evidence="17" key="2">
    <citation type="submission" date="2021-08" db="EMBL/GenBank/DDBJ databases">
        <authorList>
            <person name="Dalcin Martins P."/>
        </authorList>
    </citation>
    <scope>NUCLEOTIDE SEQUENCE</scope>
    <source>
        <strain evidence="17">MAG_39</strain>
    </source>
</reference>
<keyword evidence="8 16" id="KW-0812">Transmembrane</keyword>
<dbReference type="GO" id="GO:0046474">
    <property type="term" value="P:glycerophospholipid biosynthetic process"/>
    <property type="evidence" value="ECO:0007669"/>
    <property type="project" value="TreeGrafter"/>
</dbReference>
<dbReference type="PANTHER" id="PTHR14269:SF62">
    <property type="entry name" value="CDP-DIACYLGLYCEROL--GLYCEROL-3-PHOSPHATE 3-PHOSPHATIDYLTRANSFERASE 1, CHLOROPLASTIC"/>
    <property type="match status" value="1"/>
</dbReference>
<keyword evidence="10" id="KW-0443">Lipid metabolism</keyword>
<evidence type="ECO:0000256" key="2">
    <source>
        <dbReference type="ARBA" id="ARBA00005042"/>
    </source>
</evidence>
<evidence type="ECO:0000256" key="13">
    <source>
        <dbReference type="ARBA" id="ARBA00023264"/>
    </source>
</evidence>
<dbReference type="EC" id="2.7.8.5" evidence="4"/>
<proteinExistence type="inferred from homology"/>
<dbReference type="PANTHER" id="PTHR14269">
    <property type="entry name" value="CDP-DIACYLGLYCEROL--GLYCEROL-3-PHOSPHATE 3-PHOSPHATIDYLTRANSFERASE-RELATED"/>
    <property type="match status" value="1"/>
</dbReference>
<dbReference type="InterPro" id="IPR050324">
    <property type="entry name" value="CDP-alcohol_PTase-I"/>
</dbReference>
<keyword evidence="11 16" id="KW-0472">Membrane</keyword>
<evidence type="ECO:0000256" key="8">
    <source>
        <dbReference type="ARBA" id="ARBA00022692"/>
    </source>
</evidence>
<dbReference type="AlphaFoldDB" id="A0A953M155"/>
<evidence type="ECO:0000256" key="14">
    <source>
        <dbReference type="ARBA" id="ARBA00048586"/>
    </source>
</evidence>
<dbReference type="GO" id="GO:0016020">
    <property type="term" value="C:membrane"/>
    <property type="evidence" value="ECO:0007669"/>
    <property type="project" value="UniProtKB-SubCell"/>
</dbReference>
<dbReference type="PIRSF" id="PIRSF000847">
    <property type="entry name" value="Phos_ph_gly_syn"/>
    <property type="match status" value="1"/>
</dbReference>
<keyword evidence="7 15" id="KW-0808">Transferase</keyword>
<reference evidence="17" key="1">
    <citation type="journal article" date="2021" name="bioRxiv">
        <title>Unraveling nitrogen, sulfur and carbon metabolic pathways and microbial community transcriptional responses to substrate deprivation and toxicity stresses in a bioreactor mimicking anoxic brackish coastal sediment conditions.</title>
        <authorList>
            <person name="Martins P.D."/>
            <person name="Echeveste M.J."/>
            <person name="Arshad A."/>
            <person name="Kurth J."/>
            <person name="Ouboter H."/>
            <person name="Jetten M.S.M."/>
            <person name="Welte C.U."/>
        </authorList>
    </citation>
    <scope>NUCLEOTIDE SEQUENCE</scope>
    <source>
        <strain evidence="17">MAG_39</strain>
    </source>
</reference>
<evidence type="ECO:0000256" key="4">
    <source>
        <dbReference type="ARBA" id="ARBA00013170"/>
    </source>
</evidence>
<evidence type="ECO:0000256" key="6">
    <source>
        <dbReference type="ARBA" id="ARBA00022516"/>
    </source>
</evidence>
<dbReference type="EMBL" id="JAIOIV010000063">
    <property type="protein sequence ID" value="MBZ0156090.1"/>
    <property type="molecule type" value="Genomic_DNA"/>
</dbReference>
<dbReference type="InterPro" id="IPR000462">
    <property type="entry name" value="CDP-OH_P_trans"/>
</dbReference>
<sequence>MRVLTAPNIITSIRIVLIPVFVTALVYRKYEYALILFIAAAVTDALDGLLARITNQKTKLGAFLDPLADKFLLVTSFILFSVYGWIPTWLSITVISRDLIVTLGWVILYLLFHTTRVEPSIVGKAAIASQLVLIAYTLLAVNYPRIPLPGSGMAWIVALLTILSGIQYLYRGLKDAGEK</sequence>
<protein>
    <recommendedName>
        <fullName evidence="5">CDP-diacylglycerol--glycerol-3-phosphate 3-phosphatidyltransferase</fullName>
        <ecNumber evidence="4">2.7.8.5</ecNumber>
    </recommendedName>
</protein>
<dbReference type="Proteomes" id="UP000705867">
    <property type="component" value="Unassembled WGS sequence"/>
</dbReference>
<evidence type="ECO:0000256" key="11">
    <source>
        <dbReference type="ARBA" id="ARBA00023136"/>
    </source>
</evidence>
<feature type="transmembrane region" description="Helical" evidence="16">
    <location>
        <begin position="9"/>
        <end position="27"/>
    </location>
</feature>
<evidence type="ECO:0000256" key="5">
    <source>
        <dbReference type="ARBA" id="ARBA00014944"/>
    </source>
</evidence>